<name>A0AAV4A3P9_9GAST</name>
<evidence type="ECO:0000313" key="1">
    <source>
        <dbReference type="EMBL" id="GFO01321.1"/>
    </source>
</evidence>
<sequence length="57" mass="6408">RSVRDARYFFGISGSSFSHDGSLRDMEQHKGQSYPTCTLGSGSSILTWRILDPRMVL</sequence>
<keyword evidence="2" id="KW-1185">Reference proteome</keyword>
<dbReference type="AlphaFoldDB" id="A0AAV4A3P9"/>
<feature type="non-terminal residue" evidence="1">
    <location>
        <position position="57"/>
    </location>
</feature>
<accession>A0AAV4A3P9</accession>
<feature type="non-terminal residue" evidence="1">
    <location>
        <position position="1"/>
    </location>
</feature>
<reference evidence="1 2" key="1">
    <citation type="journal article" date="2021" name="Elife">
        <title>Chloroplast acquisition without the gene transfer in kleptoplastic sea slugs, Plakobranchus ocellatus.</title>
        <authorList>
            <person name="Maeda T."/>
            <person name="Takahashi S."/>
            <person name="Yoshida T."/>
            <person name="Shimamura S."/>
            <person name="Takaki Y."/>
            <person name="Nagai Y."/>
            <person name="Toyoda A."/>
            <person name="Suzuki Y."/>
            <person name="Arimoto A."/>
            <person name="Ishii H."/>
            <person name="Satoh N."/>
            <person name="Nishiyama T."/>
            <person name="Hasebe M."/>
            <person name="Maruyama T."/>
            <person name="Minagawa J."/>
            <person name="Obokata J."/>
            <person name="Shigenobu S."/>
        </authorList>
    </citation>
    <scope>NUCLEOTIDE SEQUENCE [LARGE SCALE GENOMIC DNA]</scope>
</reference>
<organism evidence="1 2">
    <name type="scientific">Plakobranchus ocellatus</name>
    <dbReference type="NCBI Taxonomy" id="259542"/>
    <lineage>
        <taxon>Eukaryota</taxon>
        <taxon>Metazoa</taxon>
        <taxon>Spiralia</taxon>
        <taxon>Lophotrochozoa</taxon>
        <taxon>Mollusca</taxon>
        <taxon>Gastropoda</taxon>
        <taxon>Heterobranchia</taxon>
        <taxon>Euthyneura</taxon>
        <taxon>Panpulmonata</taxon>
        <taxon>Sacoglossa</taxon>
        <taxon>Placobranchoidea</taxon>
        <taxon>Plakobranchidae</taxon>
        <taxon>Plakobranchus</taxon>
    </lineage>
</organism>
<comment type="caution">
    <text evidence="1">The sequence shown here is derived from an EMBL/GenBank/DDBJ whole genome shotgun (WGS) entry which is preliminary data.</text>
</comment>
<proteinExistence type="predicted"/>
<dbReference type="EMBL" id="BLXT01003273">
    <property type="protein sequence ID" value="GFO01321.1"/>
    <property type="molecule type" value="Genomic_DNA"/>
</dbReference>
<gene>
    <name evidence="1" type="ORF">PoB_002782600</name>
</gene>
<protein>
    <submittedName>
        <fullName evidence="1">Uncharacterized protein</fullName>
    </submittedName>
</protein>
<dbReference type="Proteomes" id="UP000735302">
    <property type="component" value="Unassembled WGS sequence"/>
</dbReference>
<evidence type="ECO:0000313" key="2">
    <source>
        <dbReference type="Proteomes" id="UP000735302"/>
    </source>
</evidence>